<feature type="domain" description="Isochorismatase-like" evidence="2">
    <location>
        <begin position="13"/>
        <end position="161"/>
    </location>
</feature>
<dbReference type="Pfam" id="PF00857">
    <property type="entry name" value="Isochorismatase"/>
    <property type="match status" value="1"/>
</dbReference>
<dbReference type="GeneID" id="136812188"/>
<dbReference type="InterPro" id="IPR036380">
    <property type="entry name" value="Isochorismatase-like_sf"/>
</dbReference>
<dbReference type="PANTHER" id="PTHR14119">
    <property type="entry name" value="HYDROLASE"/>
    <property type="match status" value="1"/>
</dbReference>
<dbReference type="CDD" id="cd01012">
    <property type="entry name" value="YcaC_related"/>
    <property type="match status" value="1"/>
</dbReference>
<organism evidence="3 4">
    <name type="scientific">Clytia hemisphaerica</name>
    <dbReference type="NCBI Taxonomy" id="252671"/>
    <lineage>
        <taxon>Eukaryota</taxon>
        <taxon>Metazoa</taxon>
        <taxon>Cnidaria</taxon>
        <taxon>Hydrozoa</taxon>
        <taxon>Hydroidolina</taxon>
        <taxon>Leptothecata</taxon>
        <taxon>Obeliida</taxon>
        <taxon>Clytiidae</taxon>
        <taxon>Clytia</taxon>
    </lineage>
</organism>
<sequence length="196" mass="21943">MAARIGKVAADTSAFFLCDVQDKFRPLIRYFPEICTVANRLSAASKALDIPLVVSEHYPKALGNTVPEIDTGHGTVFPKTSFSMAVKDLKDHVKTVRPNLKSVILYGIEAQMCVQQTALDFLEEDYDVHVIADATSSRTMTERLMALERMKQSGAFITTSESILFMLLKDAKHERFREIQKIIMESAPYQGLVPNE</sequence>
<name>A0A7M5XHK9_9CNID</name>
<evidence type="ECO:0000256" key="1">
    <source>
        <dbReference type="ARBA" id="ARBA00006336"/>
    </source>
</evidence>
<dbReference type="InterPro" id="IPR000868">
    <property type="entry name" value="Isochorismatase-like_dom"/>
</dbReference>
<protein>
    <recommendedName>
        <fullName evidence="2">Isochorismatase-like domain-containing protein</fullName>
    </recommendedName>
</protein>
<dbReference type="InterPro" id="IPR050993">
    <property type="entry name" value="Isochorismatase_domain"/>
</dbReference>
<reference evidence="3" key="1">
    <citation type="submission" date="2021-01" db="UniProtKB">
        <authorList>
            <consortium name="EnsemblMetazoa"/>
        </authorList>
    </citation>
    <scope>IDENTIFICATION</scope>
</reference>
<evidence type="ECO:0000259" key="2">
    <source>
        <dbReference type="Pfam" id="PF00857"/>
    </source>
</evidence>
<accession>A0A7M5XHK9</accession>
<dbReference type="FunFam" id="3.40.50.850:FF:000001">
    <property type="entry name" value="Isochorismatase domain-containing protein 1"/>
    <property type="match status" value="1"/>
</dbReference>
<evidence type="ECO:0000313" key="3">
    <source>
        <dbReference type="EnsemblMetazoa" id="CLYHEMP023470.1"/>
    </source>
</evidence>
<dbReference type="Gene3D" id="3.40.50.850">
    <property type="entry name" value="Isochorismatase-like"/>
    <property type="match status" value="1"/>
</dbReference>
<keyword evidence="4" id="KW-1185">Reference proteome</keyword>
<dbReference type="SUPFAM" id="SSF52499">
    <property type="entry name" value="Isochorismatase-like hydrolases"/>
    <property type="match status" value="1"/>
</dbReference>
<proteinExistence type="inferred from homology"/>
<dbReference type="OrthoDB" id="269496at2759"/>
<dbReference type="RefSeq" id="XP_066924771.1">
    <property type="nucleotide sequence ID" value="XM_067068670.1"/>
</dbReference>
<evidence type="ECO:0000313" key="4">
    <source>
        <dbReference type="Proteomes" id="UP000594262"/>
    </source>
</evidence>
<dbReference type="EnsemblMetazoa" id="CLYHEMT023470.1">
    <property type="protein sequence ID" value="CLYHEMP023470.1"/>
    <property type="gene ID" value="CLYHEMG023470"/>
</dbReference>
<comment type="similarity">
    <text evidence="1">Belongs to the isochorismatase family.</text>
</comment>
<dbReference type="Proteomes" id="UP000594262">
    <property type="component" value="Unplaced"/>
</dbReference>
<dbReference type="PANTHER" id="PTHR14119:SF3">
    <property type="entry name" value="ISOCHORISMATASE DOMAIN-CONTAINING PROTEIN 2"/>
    <property type="match status" value="1"/>
</dbReference>
<dbReference type="AlphaFoldDB" id="A0A7M5XHK9"/>